<protein>
    <recommendedName>
        <fullName evidence="3">Thiamine-binding protein domain-containing protein</fullName>
    </recommendedName>
</protein>
<gene>
    <name evidence="4" type="ORF">BJB45_07065</name>
</gene>
<feature type="compositionally biased region" description="Basic and acidic residues" evidence="2">
    <location>
        <begin position="79"/>
        <end position="95"/>
    </location>
</feature>
<name>W1N153_9GAMM</name>
<evidence type="ECO:0000313" key="4">
    <source>
        <dbReference type="EMBL" id="ERL49229.1"/>
    </source>
</evidence>
<proteinExistence type="inferred from homology"/>
<keyword evidence="5" id="KW-1185">Reference proteome</keyword>
<dbReference type="RefSeq" id="WP_021820975.1">
    <property type="nucleotide sequence ID" value="NZ_AVBC01000055.1"/>
</dbReference>
<dbReference type="Proteomes" id="UP000019113">
    <property type="component" value="Unassembled WGS sequence"/>
</dbReference>
<dbReference type="eggNOG" id="COG0011">
    <property type="taxonomic scope" value="Bacteria"/>
</dbReference>
<comment type="caution">
    <text evidence="4">The sequence shown here is derived from an EMBL/GenBank/DDBJ whole genome shotgun (WGS) entry which is preliminary data.</text>
</comment>
<dbReference type="Pfam" id="PF01910">
    <property type="entry name" value="Thiamine_BP"/>
    <property type="match status" value="1"/>
</dbReference>
<evidence type="ECO:0000256" key="2">
    <source>
        <dbReference type="SAM" id="MobiDB-lite"/>
    </source>
</evidence>
<organism evidence="4 5">
    <name type="scientific">Halomonas huangheensis</name>
    <dbReference type="NCBI Taxonomy" id="1178482"/>
    <lineage>
        <taxon>Bacteria</taxon>
        <taxon>Pseudomonadati</taxon>
        <taxon>Pseudomonadota</taxon>
        <taxon>Gammaproteobacteria</taxon>
        <taxon>Oceanospirillales</taxon>
        <taxon>Halomonadaceae</taxon>
        <taxon>Halomonas</taxon>
    </lineage>
</organism>
<sequence length="101" mass="11345">MQVIVDLCVVPLGVGVSVSEHVTACQHEIEASGLQHQMHAYGTNIEGPWDEVMAVVKRCHERVHEMGAPRITTTLKLGTRTDRHQSMQDKVDSVRQRMQQT</sequence>
<comment type="similarity">
    <text evidence="1">Belongs to the UPF0045 family.</text>
</comment>
<evidence type="ECO:0000256" key="1">
    <source>
        <dbReference type="ARBA" id="ARBA00010272"/>
    </source>
</evidence>
<evidence type="ECO:0000313" key="5">
    <source>
        <dbReference type="Proteomes" id="UP000019113"/>
    </source>
</evidence>
<dbReference type="AlphaFoldDB" id="W1N153"/>
<dbReference type="Gene3D" id="3.30.70.930">
    <property type="match status" value="1"/>
</dbReference>
<feature type="domain" description="Thiamine-binding protein" evidence="3">
    <location>
        <begin position="5"/>
        <end position="95"/>
    </location>
</feature>
<dbReference type="OrthoDB" id="9793516at2"/>
<evidence type="ECO:0000259" key="3">
    <source>
        <dbReference type="Pfam" id="PF01910"/>
    </source>
</evidence>
<dbReference type="InterPro" id="IPR051614">
    <property type="entry name" value="UPF0045_domain"/>
</dbReference>
<dbReference type="PANTHER" id="PTHR33777:SF1">
    <property type="entry name" value="UPF0045 PROTEIN ECM15"/>
    <property type="match status" value="1"/>
</dbReference>
<dbReference type="PANTHER" id="PTHR33777">
    <property type="entry name" value="UPF0045 PROTEIN ECM15"/>
    <property type="match status" value="1"/>
</dbReference>
<dbReference type="NCBIfam" id="TIGR00106">
    <property type="entry name" value="MTH1187 family thiamine-binding protein"/>
    <property type="match status" value="1"/>
</dbReference>
<dbReference type="EMBL" id="AVBC01000055">
    <property type="protein sequence ID" value="ERL49229.1"/>
    <property type="molecule type" value="Genomic_DNA"/>
</dbReference>
<reference evidence="4 5" key="1">
    <citation type="submission" date="2013-08" db="EMBL/GenBank/DDBJ databases">
        <title>draft genome of Halomonas huanghegensis, strain BJGMM-B45T.</title>
        <authorList>
            <person name="Miao C."/>
            <person name="Wan Y."/>
            <person name="Jin W."/>
        </authorList>
    </citation>
    <scope>NUCLEOTIDE SEQUENCE [LARGE SCALE GENOMIC DNA]</scope>
    <source>
        <strain evidence="4 5">BJGMM-B45</strain>
    </source>
</reference>
<dbReference type="GO" id="GO:0005829">
    <property type="term" value="C:cytosol"/>
    <property type="evidence" value="ECO:0007669"/>
    <property type="project" value="TreeGrafter"/>
</dbReference>
<feature type="region of interest" description="Disordered" evidence="2">
    <location>
        <begin position="78"/>
        <end position="101"/>
    </location>
</feature>
<dbReference type="InterPro" id="IPR002767">
    <property type="entry name" value="Thiamine_BP"/>
</dbReference>
<accession>W1N153</accession>
<dbReference type="PATRIC" id="fig|1178482.3.peg.4005"/>
<dbReference type="SUPFAM" id="SSF89957">
    <property type="entry name" value="MTH1187/YkoF-like"/>
    <property type="match status" value="1"/>
</dbReference>
<dbReference type="InterPro" id="IPR029756">
    <property type="entry name" value="MTH1187/YkoF-like"/>
</dbReference>
<dbReference type="KEGG" id="hhu:AR456_08380"/>